<evidence type="ECO:0000256" key="5">
    <source>
        <dbReference type="ARBA" id="ARBA00050776"/>
    </source>
</evidence>
<evidence type="ECO:0000256" key="6">
    <source>
        <dbReference type="RuleBase" id="RU004504"/>
    </source>
</evidence>
<dbReference type="PROSITE" id="PS00595">
    <property type="entry name" value="AA_TRANSFER_CLASS_5"/>
    <property type="match status" value="1"/>
</dbReference>
<dbReference type="GO" id="GO:0008483">
    <property type="term" value="F:transaminase activity"/>
    <property type="evidence" value="ECO:0007669"/>
    <property type="project" value="UniProtKB-KW"/>
</dbReference>
<dbReference type="InterPro" id="IPR000192">
    <property type="entry name" value="Aminotrans_V_dom"/>
</dbReference>
<dbReference type="EMBL" id="QUAJ01000005">
    <property type="protein sequence ID" value="REI42214.1"/>
    <property type="molecule type" value="Genomic_DNA"/>
</dbReference>
<dbReference type="InterPro" id="IPR015422">
    <property type="entry name" value="PyrdxlP-dep_Trfase_small"/>
</dbReference>
<feature type="domain" description="Aminotransferase class V" evidence="7">
    <location>
        <begin position="2"/>
        <end position="366"/>
    </location>
</feature>
<dbReference type="InterPro" id="IPR015424">
    <property type="entry name" value="PyrdxlP-dep_Trfase"/>
</dbReference>
<keyword evidence="8" id="KW-0808">Transferase</keyword>
<evidence type="ECO:0000313" key="8">
    <source>
        <dbReference type="EMBL" id="REI42214.1"/>
    </source>
</evidence>
<dbReference type="Proteomes" id="UP000263486">
    <property type="component" value="Unassembled WGS sequence"/>
</dbReference>
<sequence>MIYFDNAATTLPKPKAVGEAMVEALNSFGNPSRGGHEYSLRSSRVLYETRELLAKLIGAEDPLNIAFTGNSTMSLNMAILGLGLSEGDEIITTTLEHNSVLRPIYKLKKDGVKVKFIGSDKIGNINYDELEKNINENTKAVIVTHASNLTGNLVDIDRIGKTTHKHNLIFIVDGSQSLGVFPVDVVKNNIDILCFTGHKGLMGPTGVGGIYVSPKVDLNPYLVGGSGSHSFSEEHPKTMPDKLEAGTPNIHGIAGLNASLKYIFNTGMDTIREKELSLAKVFYEGIKDLPKVKIYGDFTTFYRSPIVTINLEGIPSSDLSEVLSYEYGIATRPGIHCAPLMHNDFKTNEDGMVRFSFSHQNTMEEILKTIEILKELSESI</sequence>
<proteinExistence type="inferred from homology"/>
<evidence type="ECO:0000256" key="4">
    <source>
        <dbReference type="ARBA" id="ARBA00022898"/>
    </source>
</evidence>
<reference evidence="8 9" key="1">
    <citation type="submission" date="2018-08" db="EMBL/GenBank/DDBJ databases">
        <title>Draft genome sequence of Psychrilyobacter sp. strain SD5 isolated from Black Sea water.</title>
        <authorList>
            <person name="Yadav S."/>
            <person name="Villanueva L."/>
            <person name="Damste J.S.S."/>
        </authorList>
    </citation>
    <scope>NUCLEOTIDE SEQUENCE [LARGE SCALE GENOMIC DNA]</scope>
    <source>
        <strain evidence="8 9">SD5</strain>
    </source>
</reference>
<protein>
    <recommendedName>
        <fullName evidence="3">cysteine desulfurase</fullName>
        <ecNumber evidence="3">2.8.1.7</ecNumber>
    </recommendedName>
</protein>
<keyword evidence="9" id="KW-1185">Reference proteome</keyword>
<dbReference type="InterPro" id="IPR010969">
    <property type="entry name" value="Cys_dSase-rel_unknwn_funct"/>
</dbReference>
<accession>A0ABX9KK31</accession>
<dbReference type="SUPFAM" id="SSF53383">
    <property type="entry name" value="PLP-dependent transferases"/>
    <property type="match status" value="1"/>
</dbReference>
<keyword evidence="4" id="KW-0663">Pyridoxal phosphate</keyword>
<dbReference type="PIRSF" id="PIRSF005572">
    <property type="entry name" value="NifS"/>
    <property type="match status" value="1"/>
</dbReference>
<evidence type="ECO:0000256" key="2">
    <source>
        <dbReference type="ARBA" id="ARBA00010447"/>
    </source>
</evidence>
<dbReference type="Pfam" id="PF00266">
    <property type="entry name" value="Aminotran_5"/>
    <property type="match status" value="1"/>
</dbReference>
<comment type="cofactor">
    <cofactor evidence="1 6">
        <name>pyridoxal 5'-phosphate</name>
        <dbReference type="ChEBI" id="CHEBI:597326"/>
    </cofactor>
</comment>
<evidence type="ECO:0000259" key="7">
    <source>
        <dbReference type="Pfam" id="PF00266"/>
    </source>
</evidence>
<evidence type="ECO:0000313" key="9">
    <source>
        <dbReference type="Proteomes" id="UP000263486"/>
    </source>
</evidence>
<evidence type="ECO:0000256" key="3">
    <source>
        <dbReference type="ARBA" id="ARBA00012239"/>
    </source>
</evidence>
<dbReference type="EC" id="2.8.1.7" evidence="3"/>
<dbReference type="RefSeq" id="WP_114641592.1">
    <property type="nucleotide sequence ID" value="NZ_JAACIO010000005.1"/>
</dbReference>
<organism evidence="8 9">
    <name type="scientific">Psychrilyobacter piezotolerans</name>
    <dbReference type="NCBI Taxonomy" id="2293438"/>
    <lineage>
        <taxon>Bacteria</taxon>
        <taxon>Fusobacteriati</taxon>
        <taxon>Fusobacteriota</taxon>
        <taxon>Fusobacteriia</taxon>
        <taxon>Fusobacteriales</taxon>
        <taxon>Fusobacteriaceae</taxon>
        <taxon>Psychrilyobacter</taxon>
    </lineage>
</organism>
<dbReference type="PANTHER" id="PTHR43586">
    <property type="entry name" value="CYSTEINE DESULFURASE"/>
    <property type="match status" value="1"/>
</dbReference>
<dbReference type="NCBIfam" id="TIGR01977">
    <property type="entry name" value="am_tr_V_EF2568"/>
    <property type="match status" value="1"/>
</dbReference>
<keyword evidence="8" id="KW-0032">Aminotransferase</keyword>
<dbReference type="Gene3D" id="3.40.640.10">
    <property type="entry name" value="Type I PLP-dependent aspartate aminotransferase-like (Major domain)"/>
    <property type="match status" value="1"/>
</dbReference>
<evidence type="ECO:0000256" key="1">
    <source>
        <dbReference type="ARBA" id="ARBA00001933"/>
    </source>
</evidence>
<comment type="catalytic activity">
    <reaction evidence="5">
        <text>(sulfur carrier)-H + L-cysteine = (sulfur carrier)-SH + L-alanine</text>
        <dbReference type="Rhea" id="RHEA:43892"/>
        <dbReference type="Rhea" id="RHEA-COMP:14737"/>
        <dbReference type="Rhea" id="RHEA-COMP:14739"/>
        <dbReference type="ChEBI" id="CHEBI:29917"/>
        <dbReference type="ChEBI" id="CHEBI:35235"/>
        <dbReference type="ChEBI" id="CHEBI:57972"/>
        <dbReference type="ChEBI" id="CHEBI:64428"/>
        <dbReference type="EC" id="2.8.1.7"/>
    </reaction>
</comment>
<dbReference type="InterPro" id="IPR020578">
    <property type="entry name" value="Aminotrans_V_PyrdxlP_BS"/>
</dbReference>
<name>A0ABX9KK31_9FUSO</name>
<comment type="similarity">
    <text evidence="2">Belongs to the class-V pyridoxal-phosphate-dependent aminotransferase family. Csd subfamily.</text>
</comment>
<dbReference type="InterPro" id="IPR015421">
    <property type="entry name" value="PyrdxlP-dep_Trfase_major"/>
</dbReference>
<dbReference type="InterPro" id="IPR016454">
    <property type="entry name" value="Cysteine_dSase"/>
</dbReference>
<dbReference type="Gene3D" id="3.90.1150.10">
    <property type="entry name" value="Aspartate Aminotransferase, domain 1"/>
    <property type="match status" value="1"/>
</dbReference>
<comment type="caution">
    <text evidence="8">The sequence shown here is derived from an EMBL/GenBank/DDBJ whole genome shotgun (WGS) entry which is preliminary data.</text>
</comment>
<dbReference type="PANTHER" id="PTHR43586:SF4">
    <property type="entry name" value="ISOPENICILLIN N EPIMERASE"/>
    <property type="match status" value="1"/>
</dbReference>
<gene>
    <name evidence="8" type="ORF">DYH56_04100</name>
</gene>